<proteinExistence type="predicted"/>
<evidence type="ECO:0000313" key="1">
    <source>
        <dbReference type="EMBL" id="MBW73960.1"/>
    </source>
</evidence>
<protein>
    <submittedName>
        <fullName evidence="1">Putative secreted protein</fullName>
    </submittedName>
</protein>
<name>A0A2M4D8R1_ANODA</name>
<organism evidence="1">
    <name type="scientific">Anopheles darlingi</name>
    <name type="common">Mosquito</name>
    <dbReference type="NCBI Taxonomy" id="43151"/>
    <lineage>
        <taxon>Eukaryota</taxon>
        <taxon>Metazoa</taxon>
        <taxon>Ecdysozoa</taxon>
        <taxon>Arthropoda</taxon>
        <taxon>Hexapoda</taxon>
        <taxon>Insecta</taxon>
        <taxon>Pterygota</taxon>
        <taxon>Neoptera</taxon>
        <taxon>Endopterygota</taxon>
        <taxon>Diptera</taxon>
        <taxon>Nematocera</taxon>
        <taxon>Culicoidea</taxon>
        <taxon>Culicidae</taxon>
        <taxon>Anophelinae</taxon>
        <taxon>Anopheles</taxon>
    </lineage>
</organism>
<sequence length="127" mass="14719">MLFLPLYSSLSLLPLERASPRKSGKEVLEGKILKFPIHHIAPTTRSVIRNRRRSKRNSIFEQRNPVASKLHEETHTHMAGLRALYHRIPPETGNCTEERVSGIRLPEIPGRSWWTYRNPVSDGKRME</sequence>
<reference evidence="1" key="1">
    <citation type="submission" date="2018-01" db="EMBL/GenBank/DDBJ databases">
        <title>An insight into the sialome of Amazonian anophelines.</title>
        <authorList>
            <person name="Ribeiro J.M."/>
            <person name="Scarpassa V."/>
            <person name="Calvo E."/>
        </authorList>
    </citation>
    <scope>NUCLEOTIDE SEQUENCE</scope>
</reference>
<dbReference type="AlphaFoldDB" id="A0A2M4D8R1"/>
<accession>A0A2M4D8R1</accession>
<dbReference type="EMBL" id="GGFL01009782">
    <property type="protein sequence ID" value="MBW73960.1"/>
    <property type="molecule type" value="Transcribed_RNA"/>
</dbReference>